<name>A0A9P7W0C0_9AGAR</name>
<dbReference type="AlphaFoldDB" id="A0A9P7W0C0"/>
<comment type="caution">
    <text evidence="1">The sequence shown here is derived from an EMBL/GenBank/DDBJ whole genome shotgun (WGS) entry which is preliminary data.</text>
</comment>
<reference evidence="1" key="1">
    <citation type="submission" date="2020-11" db="EMBL/GenBank/DDBJ databases">
        <title>Adaptations for nitrogen fixation in a non-lichenized fungal sporocarp promotes dispersal by wood-feeding termites.</title>
        <authorList>
            <consortium name="DOE Joint Genome Institute"/>
            <person name="Koch R.A."/>
            <person name="Yoon G."/>
            <person name="Arayal U."/>
            <person name="Lail K."/>
            <person name="Amirebrahimi M."/>
            <person name="Labutti K."/>
            <person name="Lipzen A."/>
            <person name="Riley R."/>
            <person name="Barry K."/>
            <person name="Henrissat B."/>
            <person name="Grigoriev I.V."/>
            <person name="Herr J.R."/>
            <person name="Aime M.C."/>
        </authorList>
    </citation>
    <scope>NUCLEOTIDE SEQUENCE</scope>
    <source>
        <strain evidence="1">MCA 3950</strain>
    </source>
</reference>
<keyword evidence="2" id="KW-1185">Reference proteome</keyword>
<accession>A0A9P7W0C0</accession>
<dbReference type="EMBL" id="MU250527">
    <property type="protein sequence ID" value="KAG7449639.1"/>
    <property type="molecule type" value="Genomic_DNA"/>
</dbReference>
<evidence type="ECO:0000313" key="1">
    <source>
        <dbReference type="EMBL" id="KAG7449639.1"/>
    </source>
</evidence>
<dbReference type="GeneID" id="66099077"/>
<protein>
    <submittedName>
        <fullName evidence="1">Uncharacterized protein</fullName>
    </submittedName>
</protein>
<dbReference type="OrthoDB" id="411524at2759"/>
<dbReference type="Gene3D" id="3.40.50.720">
    <property type="entry name" value="NAD(P)-binding Rossmann-like Domain"/>
    <property type="match status" value="2"/>
</dbReference>
<dbReference type="Proteomes" id="UP000812287">
    <property type="component" value="Unassembled WGS sequence"/>
</dbReference>
<sequence length="313" mass="35527">MAAVFYTTIYFVKDRISSVVSWTFFDGTEDAITTSDLFPGKLRAISDPLAQTRLLSRAIVTIHVKNDTTHILDLLDSLGTPYSSSLQMSRFDVHWVVDLFDRQFNTYQKHQIRHDVIERRALPASEYCTSRNEGNIRKERKLNKKLYSDFKEETCLKTDIGNTNLEVWTIFWTQPDIEELYSDIADVVVSSSSQHVPMTQTTLHYFKELLPGGRYSFVVCVYSHRPHVGAWDKELVDGLPSIVKWIASLGSMVDVQAALVNTGCLTQVTPHRKKSLSNTLLCMDDVTATTGLYVIIAAMPQFSAAERFLLDLE</sequence>
<dbReference type="RefSeq" id="XP_043043139.1">
    <property type="nucleotide sequence ID" value="XM_043176790.1"/>
</dbReference>
<gene>
    <name evidence="1" type="ORF">BT62DRAFT_1001930</name>
</gene>
<proteinExistence type="predicted"/>
<organism evidence="1 2">
    <name type="scientific">Guyanagaster necrorhizus</name>
    <dbReference type="NCBI Taxonomy" id="856835"/>
    <lineage>
        <taxon>Eukaryota</taxon>
        <taxon>Fungi</taxon>
        <taxon>Dikarya</taxon>
        <taxon>Basidiomycota</taxon>
        <taxon>Agaricomycotina</taxon>
        <taxon>Agaricomycetes</taxon>
        <taxon>Agaricomycetidae</taxon>
        <taxon>Agaricales</taxon>
        <taxon>Marasmiineae</taxon>
        <taxon>Physalacriaceae</taxon>
        <taxon>Guyanagaster</taxon>
    </lineage>
</organism>
<evidence type="ECO:0000313" key="2">
    <source>
        <dbReference type="Proteomes" id="UP000812287"/>
    </source>
</evidence>